<dbReference type="InterPro" id="IPR039028">
    <property type="entry name" value="BCKD/PDK"/>
</dbReference>
<dbReference type="EC" id="2.7.11.-" evidence="6"/>
<dbReference type="GO" id="GO:0010906">
    <property type="term" value="P:regulation of glucose metabolic process"/>
    <property type="evidence" value="ECO:0007669"/>
    <property type="project" value="TreeGrafter"/>
</dbReference>
<evidence type="ECO:0000313" key="8">
    <source>
        <dbReference type="EMBL" id="KAK9853107.1"/>
    </source>
</evidence>
<evidence type="ECO:0000256" key="2">
    <source>
        <dbReference type="ARBA" id="ARBA00022741"/>
    </source>
</evidence>
<dbReference type="Pfam" id="PF10436">
    <property type="entry name" value="BCDHK_Adom3"/>
    <property type="match status" value="1"/>
</dbReference>
<dbReference type="SUPFAM" id="SSF69012">
    <property type="entry name" value="alpha-ketoacid dehydrogenase kinase, N-terminal domain"/>
    <property type="match status" value="1"/>
</dbReference>
<dbReference type="PANTHER" id="PTHR11947:SF3">
    <property type="entry name" value="[PYRUVATE DEHYDROGENASE (ACETYL-TRANSFERRING)] KINASE, MITOCHONDRIAL"/>
    <property type="match status" value="1"/>
</dbReference>
<protein>
    <recommendedName>
        <fullName evidence="6">Protein-serine/threonine kinase</fullName>
        <ecNumber evidence="6">2.7.11.-</ecNumber>
    </recommendedName>
</protein>
<dbReference type="PANTHER" id="PTHR11947">
    <property type="entry name" value="PYRUVATE DEHYDROGENASE KINASE"/>
    <property type="match status" value="1"/>
</dbReference>
<reference evidence="8 9" key="1">
    <citation type="journal article" date="2024" name="Nat. Commun.">
        <title>Phylogenomics reveals the evolutionary origins of lichenization in chlorophyte algae.</title>
        <authorList>
            <person name="Puginier C."/>
            <person name="Libourel C."/>
            <person name="Otte J."/>
            <person name="Skaloud P."/>
            <person name="Haon M."/>
            <person name="Grisel S."/>
            <person name="Petersen M."/>
            <person name="Berrin J.G."/>
            <person name="Delaux P.M."/>
            <person name="Dal Grande F."/>
            <person name="Keller J."/>
        </authorList>
    </citation>
    <scope>NUCLEOTIDE SEQUENCE [LARGE SCALE GENOMIC DNA]</scope>
    <source>
        <strain evidence="8 9">SAG 2523</strain>
    </source>
</reference>
<gene>
    <name evidence="8" type="ORF">WJX84_011925</name>
</gene>
<evidence type="ECO:0000256" key="4">
    <source>
        <dbReference type="ARBA" id="ARBA00022840"/>
    </source>
</evidence>
<feature type="domain" description="Branched-chain alpha-ketoacid dehydrogenase kinase/Pyruvate dehydrogenase kinase N-terminal" evidence="7">
    <location>
        <begin position="2"/>
        <end position="90"/>
    </location>
</feature>
<accession>A0AAW1SS99</accession>
<dbReference type="EMBL" id="JALJOV010001159">
    <property type="protein sequence ID" value="KAK9853107.1"/>
    <property type="molecule type" value="Genomic_DNA"/>
</dbReference>
<keyword evidence="6" id="KW-0496">Mitochondrion</keyword>
<keyword evidence="2 6" id="KW-0547">Nucleotide-binding</keyword>
<dbReference type="InterPro" id="IPR036784">
    <property type="entry name" value="AK/P_DHK_N_sf"/>
</dbReference>
<evidence type="ECO:0000256" key="6">
    <source>
        <dbReference type="RuleBase" id="RU366032"/>
    </source>
</evidence>
<evidence type="ECO:0000256" key="3">
    <source>
        <dbReference type="ARBA" id="ARBA00022777"/>
    </source>
</evidence>
<name>A0AAW1SS99_9CHLO</name>
<evidence type="ECO:0000256" key="5">
    <source>
        <dbReference type="ARBA" id="ARBA00048201"/>
    </source>
</evidence>
<keyword evidence="9" id="KW-1185">Reference proteome</keyword>
<evidence type="ECO:0000313" key="9">
    <source>
        <dbReference type="Proteomes" id="UP001485043"/>
    </source>
</evidence>
<dbReference type="Gene3D" id="1.20.140.20">
    <property type="entry name" value="Alpha-ketoacid/pyruvate dehydrogenase kinase, N-terminal domain"/>
    <property type="match status" value="1"/>
</dbReference>
<proteinExistence type="inferred from homology"/>
<keyword evidence="1 6" id="KW-0808">Transferase</keyword>
<dbReference type="GO" id="GO:0005524">
    <property type="term" value="F:ATP binding"/>
    <property type="evidence" value="ECO:0007669"/>
    <property type="project" value="UniProtKB-UniRule"/>
</dbReference>
<comment type="catalytic activity">
    <reaction evidence="5">
        <text>L-seryl-[pyruvate dehydrogenase E1 alpha subunit] + ATP = O-phospho-L-seryl-[pyruvate dehydrogenase E1 alpha subunit] + ADP + H(+)</text>
        <dbReference type="Rhea" id="RHEA:23052"/>
        <dbReference type="Rhea" id="RHEA-COMP:13689"/>
        <dbReference type="Rhea" id="RHEA-COMP:13690"/>
        <dbReference type="ChEBI" id="CHEBI:15378"/>
        <dbReference type="ChEBI" id="CHEBI:29999"/>
        <dbReference type="ChEBI" id="CHEBI:30616"/>
        <dbReference type="ChEBI" id="CHEBI:83421"/>
        <dbReference type="ChEBI" id="CHEBI:456216"/>
        <dbReference type="EC" id="2.7.11.2"/>
    </reaction>
</comment>
<evidence type="ECO:0000259" key="7">
    <source>
        <dbReference type="Pfam" id="PF10436"/>
    </source>
</evidence>
<evidence type="ECO:0000256" key="1">
    <source>
        <dbReference type="ARBA" id="ARBA00022679"/>
    </source>
</evidence>
<feature type="non-terminal residue" evidence="8">
    <location>
        <position position="1"/>
    </location>
</feature>
<dbReference type="InterPro" id="IPR018955">
    <property type="entry name" value="BCDHK/PDK_N"/>
</dbReference>
<sequence length="135" mass="15300">FPAVKDASDDVAFTDLLQDIHHRHRNVVPTMAMGIAALKRDLPSGMSMDRLYDVHEFLDSFYMSRIGIRMLIGQHIELHRPPRENYIGMISTNCSPVQVAEDAILPWQVDSPCELQDVNNAQDCCTVRLGLCFNK</sequence>
<comment type="similarity">
    <text evidence="6">Belongs to the PDK/BCKDK protein kinase family.</text>
</comment>
<organism evidence="8 9">
    <name type="scientific">Apatococcus fuscideae</name>
    <dbReference type="NCBI Taxonomy" id="2026836"/>
    <lineage>
        <taxon>Eukaryota</taxon>
        <taxon>Viridiplantae</taxon>
        <taxon>Chlorophyta</taxon>
        <taxon>core chlorophytes</taxon>
        <taxon>Trebouxiophyceae</taxon>
        <taxon>Chlorellales</taxon>
        <taxon>Chlorellaceae</taxon>
        <taxon>Apatococcus</taxon>
    </lineage>
</organism>
<dbReference type="Proteomes" id="UP001485043">
    <property type="component" value="Unassembled WGS sequence"/>
</dbReference>
<comment type="subcellular location">
    <subcellularLocation>
        <location evidence="6">Mitochondrion matrix</location>
    </subcellularLocation>
</comment>
<keyword evidence="3 6" id="KW-0418">Kinase</keyword>
<dbReference type="AlphaFoldDB" id="A0AAW1SS99"/>
<keyword evidence="4 6" id="KW-0067">ATP-binding</keyword>
<dbReference type="GO" id="GO:0005759">
    <property type="term" value="C:mitochondrial matrix"/>
    <property type="evidence" value="ECO:0007669"/>
    <property type="project" value="UniProtKB-SubCell"/>
</dbReference>
<dbReference type="GO" id="GO:0004740">
    <property type="term" value="F:pyruvate dehydrogenase (acetyl-transferring) kinase activity"/>
    <property type="evidence" value="ECO:0007669"/>
    <property type="project" value="UniProtKB-EC"/>
</dbReference>
<comment type="caution">
    <text evidence="8">The sequence shown here is derived from an EMBL/GenBank/DDBJ whole genome shotgun (WGS) entry which is preliminary data.</text>
</comment>